<dbReference type="Proteomes" id="UP001055811">
    <property type="component" value="Linkage Group LG05"/>
</dbReference>
<organism evidence="1 2">
    <name type="scientific">Cichorium intybus</name>
    <name type="common">Chicory</name>
    <dbReference type="NCBI Taxonomy" id="13427"/>
    <lineage>
        <taxon>Eukaryota</taxon>
        <taxon>Viridiplantae</taxon>
        <taxon>Streptophyta</taxon>
        <taxon>Embryophyta</taxon>
        <taxon>Tracheophyta</taxon>
        <taxon>Spermatophyta</taxon>
        <taxon>Magnoliopsida</taxon>
        <taxon>eudicotyledons</taxon>
        <taxon>Gunneridae</taxon>
        <taxon>Pentapetalae</taxon>
        <taxon>asterids</taxon>
        <taxon>campanulids</taxon>
        <taxon>Asterales</taxon>
        <taxon>Asteraceae</taxon>
        <taxon>Cichorioideae</taxon>
        <taxon>Cichorieae</taxon>
        <taxon>Cichoriinae</taxon>
        <taxon>Cichorium</taxon>
    </lineage>
</organism>
<evidence type="ECO:0000313" key="1">
    <source>
        <dbReference type="EMBL" id="KAI3740498.1"/>
    </source>
</evidence>
<sequence length="306" mass="34691">MDVLELMESCECVPFSHIPENEISKSKVLTNKTLTQKPQILERPQVLQKPKSAVMISKPTQKPTVDNSKTKQTLNLVKRKTPFRDSKQNEAIASTSGTKPVCSKISEVKNRNEKPTFTPTKPNFPNPKFQKPTKKTFSKGNNLIDTFHKWLDNNLEMFKDKNLSLNDFKLAYEEYLCTSTLCSSISTKSKTEKPKQNWKRNDLKENLTAKTKTSKSSKSSKSKHSIQKWVPRSIILSVTSDSSFLTTNSSESCSNTSESCSSHEASENLINLNANEISEEAVEKWIQESFAYPEDPRLIGYQLLLD</sequence>
<accession>A0ACB9D1L2</accession>
<evidence type="ECO:0000313" key="2">
    <source>
        <dbReference type="Proteomes" id="UP001055811"/>
    </source>
</evidence>
<gene>
    <name evidence="1" type="ORF">L2E82_30956</name>
</gene>
<protein>
    <submittedName>
        <fullName evidence="1">Uncharacterized protein</fullName>
    </submittedName>
</protein>
<proteinExistence type="predicted"/>
<keyword evidence="2" id="KW-1185">Reference proteome</keyword>
<reference evidence="2" key="1">
    <citation type="journal article" date="2022" name="Mol. Ecol. Resour.">
        <title>The genomes of chicory, endive, great burdock and yacon provide insights into Asteraceae palaeo-polyploidization history and plant inulin production.</title>
        <authorList>
            <person name="Fan W."/>
            <person name="Wang S."/>
            <person name="Wang H."/>
            <person name="Wang A."/>
            <person name="Jiang F."/>
            <person name="Liu H."/>
            <person name="Zhao H."/>
            <person name="Xu D."/>
            <person name="Zhang Y."/>
        </authorList>
    </citation>
    <scope>NUCLEOTIDE SEQUENCE [LARGE SCALE GENOMIC DNA]</scope>
    <source>
        <strain evidence="2">cv. Punajuju</strain>
    </source>
</reference>
<dbReference type="EMBL" id="CM042013">
    <property type="protein sequence ID" value="KAI3740498.1"/>
    <property type="molecule type" value="Genomic_DNA"/>
</dbReference>
<reference evidence="1 2" key="2">
    <citation type="journal article" date="2022" name="Mol. Ecol. Resour.">
        <title>The genomes of chicory, endive, great burdock and yacon provide insights into Asteraceae paleo-polyploidization history and plant inulin production.</title>
        <authorList>
            <person name="Fan W."/>
            <person name="Wang S."/>
            <person name="Wang H."/>
            <person name="Wang A."/>
            <person name="Jiang F."/>
            <person name="Liu H."/>
            <person name="Zhao H."/>
            <person name="Xu D."/>
            <person name="Zhang Y."/>
        </authorList>
    </citation>
    <scope>NUCLEOTIDE SEQUENCE [LARGE SCALE GENOMIC DNA]</scope>
    <source>
        <strain evidence="2">cv. Punajuju</strain>
        <tissue evidence="1">Leaves</tissue>
    </source>
</reference>
<name>A0ACB9D1L2_CICIN</name>
<comment type="caution">
    <text evidence="1">The sequence shown here is derived from an EMBL/GenBank/DDBJ whole genome shotgun (WGS) entry which is preliminary data.</text>
</comment>